<proteinExistence type="predicted"/>
<accession>A0A841HPF9</accession>
<evidence type="ECO:0000256" key="1">
    <source>
        <dbReference type="SAM" id="MobiDB-lite"/>
    </source>
</evidence>
<dbReference type="Proteomes" id="UP000588068">
    <property type="component" value="Unassembled WGS sequence"/>
</dbReference>
<name>A0A841HPF9_9GAMM</name>
<dbReference type="EMBL" id="JACHHZ010000004">
    <property type="protein sequence ID" value="MBB6095037.1"/>
    <property type="molecule type" value="Genomic_DNA"/>
</dbReference>
<evidence type="ECO:0000313" key="2">
    <source>
        <dbReference type="EMBL" id="MBB6095037.1"/>
    </source>
</evidence>
<protein>
    <submittedName>
        <fullName evidence="2">Uncharacterized protein</fullName>
    </submittedName>
</protein>
<feature type="compositionally biased region" description="Basic and acidic residues" evidence="1">
    <location>
        <begin position="33"/>
        <end position="45"/>
    </location>
</feature>
<reference evidence="2 3" key="1">
    <citation type="submission" date="2020-08" db="EMBL/GenBank/DDBJ databases">
        <title>Genomic Encyclopedia of Type Strains, Phase IV (KMG-IV): sequencing the most valuable type-strain genomes for metagenomic binning, comparative biology and taxonomic classification.</title>
        <authorList>
            <person name="Goeker M."/>
        </authorList>
    </citation>
    <scope>NUCLEOTIDE SEQUENCE [LARGE SCALE GENOMIC DNA]</scope>
    <source>
        <strain evidence="2 3">DSM 26723</strain>
    </source>
</reference>
<feature type="region of interest" description="Disordered" evidence="1">
    <location>
        <begin position="1"/>
        <end position="55"/>
    </location>
</feature>
<gene>
    <name evidence="2" type="ORF">HNQ60_003924</name>
</gene>
<dbReference type="RefSeq" id="WP_184334402.1">
    <property type="nucleotide sequence ID" value="NZ_JACHHZ010000004.1"/>
</dbReference>
<evidence type="ECO:0000313" key="3">
    <source>
        <dbReference type="Proteomes" id="UP000588068"/>
    </source>
</evidence>
<sequence length="122" mass="13468">MTKRASAAKASKRSAKHSTKKTRTPPEPTAAAESERDQQSHESEPRPAALDSARSLAKRIKAQREQLFKAISIVECCKYASATLYNVYDSEYMVPAFDVICDLLDTSVGELELIASECEDLD</sequence>
<dbReference type="AlphaFoldDB" id="A0A841HPF9"/>
<keyword evidence="3" id="KW-1185">Reference proteome</keyword>
<comment type="caution">
    <text evidence="2">The sequence shown here is derived from an EMBL/GenBank/DDBJ whole genome shotgun (WGS) entry which is preliminary data.</text>
</comment>
<feature type="compositionally biased region" description="Basic residues" evidence="1">
    <location>
        <begin position="10"/>
        <end position="23"/>
    </location>
</feature>
<organism evidence="2 3">
    <name type="scientific">Povalibacter uvarum</name>
    <dbReference type="NCBI Taxonomy" id="732238"/>
    <lineage>
        <taxon>Bacteria</taxon>
        <taxon>Pseudomonadati</taxon>
        <taxon>Pseudomonadota</taxon>
        <taxon>Gammaproteobacteria</taxon>
        <taxon>Steroidobacterales</taxon>
        <taxon>Steroidobacteraceae</taxon>
        <taxon>Povalibacter</taxon>
    </lineage>
</organism>